<evidence type="ECO:0000313" key="2">
    <source>
        <dbReference type="Proteomes" id="UP001433508"/>
    </source>
</evidence>
<reference evidence="2" key="1">
    <citation type="journal article" date="2024" name="Front. Bioeng. Biotechnol.">
        <title>Genome-scale model development and genomic sequencing of the oleaginous clade Lipomyces.</title>
        <authorList>
            <person name="Czajka J.J."/>
            <person name="Han Y."/>
            <person name="Kim J."/>
            <person name="Mondo S.J."/>
            <person name="Hofstad B.A."/>
            <person name="Robles A."/>
            <person name="Haridas S."/>
            <person name="Riley R."/>
            <person name="LaButti K."/>
            <person name="Pangilinan J."/>
            <person name="Andreopoulos W."/>
            <person name="Lipzen A."/>
            <person name="Yan J."/>
            <person name="Wang M."/>
            <person name="Ng V."/>
            <person name="Grigoriev I.V."/>
            <person name="Spatafora J.W."/>
            <person name="Magnuson J.K."/>
            <person name="Baker S.E."/>
            <person name="Pomraning K.R."/>
        </authorList>
    </citation>
    <scope>NUCLEOTIDE SEQUENCE [LARGE SCALE GENOMIC DNA]</scope>
    <source>
        <strain evidence="2">CBS 7786</strain>
    </source>
</reference>
<comment type="caution">
    <text evidence="1">The sequence shown here is derived from an EMBL/GenBank/DDBJ whole genome shotgun (WGS) entry which is preliminary data.</text>
</comment>
<evidence type="ECO:0000313" key="1">
    <source>
        <dbReference type="EMBL" id="KAK9238157.1"/>
    </source>
</evidence>
<dbReference type="EMBL" id="MU971359">
    <property type="protein sequence ID" value="KAK9238157.1"/>
    <property type="molecule type" value="Genomic_DNA"/>
</dbReference>
<gene>
    <name evidence="1" type="ORF">V1525DRAFT_401715</name>
</gene>
<accession>A0ACC3T2P9</accession>
<proteinExistence type="predicted"/>
<name>A0ACC3T2P9_LIPKO</name>
<dbReference type="Proteomes" id="UP001433508">
    <property type="component" value="Unassembled WGS sequence"/>
</dbReference>
<protein>
    <submittedName>
        <fullName evidence="1">Uncharacterized protein</fullName>
    </submittedName>
</protein>
<keyword evidence="2" id="KW-1185">Reference proteome</keyword>
<sequence>MMWARTQNSGPRHVVPVIARVRLGPPWPPWRPWRSVVQYERRRWISHSALSGSSMAGLAEREPAENYHRDEVTRNVGQDELSNYLDDHLASNADEVQSIIYGSQVNHRAKLSNARKENDREMEEREFFKSRAALSEWLLANVRIREIGWLDGHAIDSVSTDHAEVWVRRSKMHKFREVPRTLYIPFYKSLVHARIYSFSRKTMTKMFARYMQMPEPRPLHIRVPHLEFLLSNYAASVKNDEIYLEHYTTILNDLKEAGLPISYKEHLVELSLVCHYTQRHKCASVVSRTFNKFREMEMQGVIAREASAFNVLMSAVIAANDFGAMAAIIEEMRLRKIAPDRFTYVNLMTYYSKLGNKRALQLLYEKFIESEQIADIVVLEAMIAGLVRCRDIAGAQSLTRFIEMRATEEGWISSALSKKHLRFSAGNLKRMARNRRHLRLQFGDEQIPDPEETVAIAPRDTTYNPLLSYYASIGDYQSLIETINRMDEFGLSRRRAYILFLKGFYIHSGYPGSEWTVERLENLLETLLRHKETNKLLVRQMSVWALRAYAVASLDFTKLATLRDRLIQKFVEEGGSADSVSGKIDRVMQDAEEYITLSLRAQFMKKPPLKRRVPYFHILA</sequence>
<organism evidence="1 2">
    <name type="scientific">Lipomyces kononenkoae</name>
    <name type="common">Yeast</name>
    <dbReference type="NCBI Taxonomy" id="34357"/>
    <lineage>
        <taxon>Eukaryota</taxon>
        <taxon>Fungi</taxon>
        <taxon>Dikarya</taxon>
        <taxon>Ascomycota</taxon>
        <taxon>Saccharomycotina</taxon>
        <taxon>Lipomycetes</taxon>
        <taxon>Lipomycetales</taxon>
        <taxon>Lipomycetaceae</taxon>
        <taxon>Lipomyces</taxon>
    </lineage>
</organism>